<dbReference type="Proteomes" id="UP000219514">
    <property type="component" value="Unassembled WGS sequence"/>
</dbReference>
<organism evidence="6 7">
    <name type="scientific">Geodermatophilus sabuli</name>
    <dbReference type="NCBI Taxonomy" id="1564158"/>
    <lineage>
        <taxon>Bacteria</taxon>
        <taxon>Bacillati</taxon>
        <taxon>Actinomycetota</taxon>
        <taxon>Actinomycetes</taxon>
        <taxon>Geodermatophilales</taxon>
        <taxon>Geodermatophilaceae</taxon>
        <taxon>Geodermatophilus</taxon>
    </lineage>
</organism>
<evidence type="ECO:0000256" key="2">
    <source>
        <dbReference type="ARBA" id="ARBA00022917"/>
    </source>
</evidence>
<evidence type="ECO:0000256" key="4">
    <source>
        <dbReference type="PIRNR" id="PIRNR006181"/>
    </source>
</evidence>
<gene>
    <name evidence="6" type="ORF">SAMN06893097_110118</name>
</gene>
<proteinExistence type="inferred from homology"/>
<evidence type="ECO:0000259" key="5">
    <source>
        <dbReference type="Pfam" id="PF04073"/>
    </source>
</evidence>
<dbReference type="EMBL" id="OBDO01000010">
    <property type="protein sequence ID" value="SNX98336.1"/>
    <property type="molecule type" value="Genomic_DNA"/>
</dbReference>
<dbReference type="GO" id="GO:0006412">
    <property type="term" value="P:translation"/>
    <property type="evidence" value="ECO:0007669"/>
    <property type="project" value="UniProtKB-KW"/>
</dbReference>
<accession>A0A285EJV7</accession>
<sequence length="192" mass="20031">MLLTGSPTPPWRAAIPRATRISVIHVREPELGCRAVAATPAVRALERARVAHTLHPYDPEHPSDQGHGEAAVAALDADPRQVFKTLVTRVDGTLTVAVVPVSGSLDLKALAAAAGGRKAAMADPADAERTTGYVLGGISPLGQRKALPTVVDDSALGFDTVLVSAGRRGLQVELPPADLVRLTRARTAPIAR</sequence>
<dbReference type="PIRSF" id="PIRSF006181">
    <property type="entry name" value="EbsC_YbaK"/>
    <property type="match status" value="1"/>
</dbReference>
<comment type="similarity">
    <text evidence="1 4">Belongs to the prolyl-tRNA editing family. YbaK/EbsC subfamily.</text>
</comment>
<feature type="domain" description="YbaK/aminoacyl-tRNA synthetase-associated" evidence="5">
    <location>
        <begin position="69"/>
        <end position="182"/>
    </location>
</feature>
<dbReference type="InterPro" id="IPR004369">
    <property type="entry name" value="Prolyl-tRNA_editing_YbaK/EbsC"/>
</dbReference>
<dbReference type="Gene3D" id="3.90.960.10">
    <property type="entry name" value="YbaK/aminoacyl-tRNA synthetase-associated domain"/>
    <property type="match status" value="1"/>
</dbReference>
<evidence type="ECO:0000313" key="7">
    <source>
        <dbReference type="Proteomes" id="UP000219514"/>
    </source>
</evidence>
<dbReference type="AlphaFoldDB" id="A0A285EJV7"/>
<dbReference type="Pfam" id="PF04073">
    <property type="entry name" value="tRNA_edit"/>
    <property type="match status" value="1"/>
</dbReference>
<reference evidence="6 7" key="1">
    <citation type="submission" date="2017-09" db="EMBL/GenBank/DDBJ databases">
        <authorList>
            <person name="Ehlers B."/>
            <person name="Leendertz F.H."/>
        </authorList>
    </citation>
    <scope>NUCLEOTIDE SEQUENCE [LARGE SCALE GENOMIC DNA]</scope>
    <source>
        <strain evidence="6 7">DSM 46844</strain>
    </source>
</reference>
<dbReference type="PANTHER" id="PTHR30411:SF0">
    <property type="entry name" value="CYS-TRNA(PRO)_CYS-TRNA(CYS) DEACYLASE YBAK"/>
    <property type="match status" value="1"/>
</dbReference>
<evidence type="ECO:0000256" key="1">
    <source>
        <dbReference type="ARBA" id="ARBA00009798"/>
    </source>
</evidence>
<dbReference type="InterPro" id="IPR036754">
    <property type="entry name" value="YbaK/aa-tRNA-synt-asso_dom_sf"/>
</dbReference>
<keyword evidence="2 4" id="KW-0648">Protein biosynthesis</keyword>
<dbReference type="CDD" id="cd00002">
    <property type="entry name" value="YbaK_deacylase"/>
    <property type="match status" value="1"/>
</dbReference>
<dbReference type="GO" id="GO:0016829">
    <property type="term" value="F:lyase activity"/>
    <property type="evidence" value="ECO:0007669"/>
    <property type="project" value="UniProtKB-KW"/>
</dbReference>
<dbReference type="PANTHER" id="PTHR30411">
    <property type="entry name" value="CYTOPLASMIC PROTEIN"/>
    <property type="match status" value="1"/>
</dbReference>
<evidence type="ECO:0000256" key="3">
    <source>
        <dbReference type="ARBA" id="ARBA00023239"/>
    </source>
</evidence>
<dbReference type="EC" id="4.2.-.-" evidence="4"/>
<dbReference type="GO" id="GO:0002161">
    <property type="term" value="F:aminoacyl-tRNA deacylase activity"/>
    <property type="evidence" value="ECO:0007669"/>
    <property type="project" value="InterPro"/>
</dbReference>
<keyword evidence="7" id="KW-1185">Reference proteome</keyword>
<dbReference type="NCBIfam" id="TIGR00011">
    <property type="entry name" value="YbaK_EbsC"/>
    <property type="match status" value="1"/>
</dbReference>
<name>A0A285EJV7_9ACTN</name>
<evidence type="ECO:0000313" key="6">
    <source>
        <dbReference type="EMBL" id="SNX98336.1"/>
    </source>
</evidence>
<dbReference type="InterPro" id="IPR007214">
    <property type="entry name" value="YbaK/aa-tRNA-synth-assoc-dom"/>
</dbReference>
<dbReference type="SUPFAM" id="SSF55826">
    <property type="entry name" value="YbaK/ProRS associated domain"/>
    <property type="match status" value="1"/>
</dbReference>
<keyword evidence="3 4" id="KW-0456">Lyase</keyword>
<protein>
    <recommendedName>
        <fullName evidence="4">Cys-tRNA(Pro)/Cys-tRNA(Cys) deacylase</fullName>
        <ecNumber evidence="4">4.2.-.-</ecNumber>
    </recommendedName>
</protein>